<proteinExistence type="inferred from homology"/>
<dbReference type="HAMAP" id="MF_01343_B">
    <property type="entry name" value="Ribosomal_uS15_B"/>
    <property type="match status" value="1"/>
</dbReference>
<protein>
    <recommendedName>
        <fullName evidence="7">30S ribosomal protein S15</fullName>
    </recommendedName>
</protein>
<dbReference type="GO" id="GO:1990904">
    <property type="term" value="C:ribonucleoprotein complex"/>
    <property type="evidence" value="ECO:0007669"/>
    <property type="project" value="UniProtKB-KW"/>
</dbReference>
<dbReference type="OrthoDB" id="441444at2759"/>
<dbReference type="InterPro" id="IPR000589">
    <property type="entry name" value="Ribosomal_uS15"/>
</dbReference>
<organism evidence="5 6">
    <name type="scientific">Talaromyces islandicus</name>
    <name type="common">Penicillium islandicum</name>
    <dbReference type="NCBI Taxonomy" id="28573"/>
    <lineage>
        <taxon>Eukaryota</taxon>
        <taxon>Fungi</taxon>
        <taxon>Dikarya</taxon>
        <taxon>Ascomycota</taxon>
        <taxon>Pezizomycotina</taxon>
        <taxon>Eurotiomycetes</taxon>
        <taxon>Eurotiomycetidae</taxon>
        <taxon>Eurotiales</taxon>
        <taxon>Trichocomaceae</taxon>
        <taxon>Talaromyces</taxon>
        <taxon>Talaromyces sect. Islandici</taxon>
    </lineage>
</organism>
<dbReference type="EMBL" id="CVMT01000013">
    <property type="protein sequence ID" value="CRG92536.1"/>
    <property type="molecule type" value="Genomic_DNA"/>
</dbReference>
<evidence type="ECO:0000256" key="2">
    <source>
        <dbReference type="ARBA" id="ARBA00022980"/>
    </source>
</evidence>
<comment type="similarity">
    <text evidence="1">Belongs to the universal ribosomal protein uS15 family.</text>
</comment>
<evidence type="ECO:0000256" key="1">
    <source>
        <dbReference type="ARBA" id="ARBA00008434"/>
    </source>
</evidence>
<dbReference type="OMA" id="HLQEHRN"/>
<dbReference type="PANTHER" id="PTHR23321">
    <property type="entry name" value="RIBOSOMAL PROTEIN S15, BACTERIAL AND ORGANELLAR"/>
    <property type="match status" value="1"/>
</dbReference>
<keyword evidence="2" id="KW-0689">Ribosomal protein</keyword>
<evidence type="ECO:0008006" key="7">
    <source>
        <dbReference type="Google" id="ProtNLM"/>
    </source>
</evidence>
<dbReference type="GO" id="GO:0006412">
    <property type="term" value="P:translation"/>
    <property type="evidence" value="ECO:0007669"/>
    <property type="project" value="InterPro"/>
</dbReference>
<dbReference type="Gene3D" id="1.10.287.10">
    <property type="entry name" value="S15/NS1, RNA-binding"/>
    <property type="match status" value="1"/>
</dbReference>
<sequence length="305" mass="34323">MPPRVSAPSLLRSLPGSSQVHNPFTVVSRQPCKTTIRAGSIEARQRRRHDPFLMAQSRQRKAANISRQQELLEQRQAALGDPVKSQPTPFIQQLEGRHTDKPVESDATKASAPALNYFVQPAELDFAFDYSRRITEPLPVEDANLADPVKHGKALKAHAENDQNAQEAIRRIVNLANGNTKDRTRVNIQNCIETFGRHNTDQVLPAKPAPGIKTEHPEKTPRAGPDTGSSEVQVAILTTKILNLSRHLENTTKDRHNKRNLRILVHKRQKLLRYLRKKERGGPRWQNLMESLGLSDAAWKGEISM</sequence>
<dbReference type="PANTHER" id="PTHR23321:SF26">
    <property type="entry name" value="SMALL RIBOSOMAL SUBUNIT PROTEIN US15M"/>
    <property type="match status" value="1"/>
</dbReference>
<evidence type="ECO:0000313" key="6">
    <source>
        <dbReference type="Proteomes" id="UP000054383"/>
    </source>
</evidence>
<reference evidence="5 6" key="1">
    <citation type="submission" date="2015-04" db="EMBL/GenBank/DDBJ databases">
        <authorList>
            <person name="Syromyatnikov M.Y."/>
            <person name="Popov V.N."/>
        </authorList>
    </citation>
    <scope>NUCLEOTIDE SEQUENCE [LARGE SCALE GENOMIC DNA]</scope>
    <source>
        <strain evidence="5">WF-38-12</strain>
    </source>
</reference>
<keyword evidence="3" id="KW-0687">Ribonucleoprotein</keyword>
<feature type="region of interest" description="Disordered" evidence="4">
    <location>
        <begin position="1"/>
        <end position="23"/>
    </location>
</feature>
<dbReference type="STRING" id="28573.A0A0U1MC70"/>
<dbReference type="SMART" id="SM01387">
    <property type="entry name" value="Ribosomal_S15"/>
    <property type="match status" value="1"/>
</dbReference>
<dbReference type="InterPro" id="IPR009068">
    <property type="entry name" value="uS15_NS1_RNA-bd_sf"/>
</dbReference>
<name>A0A0U1MC70_TALIS</name>
<dbReference type="CDD" id="cd00353">
    <property type="entry name" value="Ribosomal_S15p_S13e"/>
    <property type="match status" value="1"/>
</dbReference>
<dbReference type="GO" id="GO:0005737">
    <property type="term" value="C:cytoplasm"/>
    <property type="evidence" value="ECO:0007669"/>
    <property type="project" value="UniProtKB-ARBA"/>
</dbReference>
<evidence type="ECO:0000313" key="5">
    <source>
        <dbReference type="EMBL" id="CRG92536.1"/>
    </source>
</evidence>
<evidence type="ECO:0000256" key="3">
    <source>
        <dbReference type="ARBA" id="ARBA00023274"/>
    </source>
</evidence>
<gene>
    <name evidence="5" type="ORF">PISL3812_09597</name>
</gene>
<dbReference type="PROSITE" id="PS00362">
    <property type="entry name" value="RIBOSOMAL_S15"/>
    <property type="match status" value="1"/>
</dbReference>
<accession>A0A0U1MC70</accession>
<feature type="region of interest" description="Disordered" evidence="4">
    <location>
        <begin position="201"/>
        <end position="230"/>
    </location>
</feature>
<dbReference type="NCBIfam" id="TIGR00952">
    <property type="entry name" value="S15_bact"/>
    <property type="match status" value="1"/>
</dbReference>
<dbReference type="InterPro" id="IPR005290">
    <property type="entry name" value="Ribosomal_uS15_bac-type"/>
</dbReference>
<evidence type="ECO:0000256" key="4">
    <source>
        <dbReference type="SAM" id="MobiDB-lite"/>
    </source>
</evidence>
<dbReference type="SUPFAM" id="SSF47060">
    <property type="entry name" value="S15/NS1 RNA-binding domain"/>
    <property type="match status" value="1"/>
</dbReference>
<dbReference type="Proteomes" id="UP000054383">
    <property type="component" value="Unassembled WGS sequence"/>
</dbReference>
<keyword evidence="6" id="KW-1185">Reference proteome</keyword>
<dbReference type="GO" id="GO:0005840">
    <property type="term" value="C:ribosome"/>
    <property type="evidence" value="ECO:0007669"/>
    <property type="project" value="UniProtKB-KW"/>
</dbReference>
<dbReference type="GO" id="GO:0003735">
    <property type="term" value="F:structural constituent of ribosome"/>
    <property type="evidence" value="ECO:0007669"/>
    <property type="project" value="InterPro"/>
</dbReference>
<dbReference type="AlphaFoldDB" id="A0A0U1MC70"/>
<dbReference type="Pfam" id="PF00312">
    <property type="entry name" value="Ribosomal_S15"/>
    <property type="match status" value="1"/>
</dbReference>